<dbReference type="InterPro" id="IPR001810">
    <property type="entry name" value="F-box_dom"/>
</dbReference>
<dbReference type="OrthoDB" id="1867629at2759"/>
<dbReference type="Gene3D" id="1.20.1280.50">
    <property type="match status" value="1"/>
</dbReference>
<sequence length="384" mass="43625">MSLQKNIEIICSRKRACAAANADNNVPDDVLWNIFIRLPAKQVAQMRCVSKPWNALLSQQSFIKSHLDHRSIRRMNDDEILLVFKDGYLDFCHPFLTKNSRSSLIQLPKLPNSTPSCGSSIFIGSVNGLICFADYHVIHIWNPSLSALTPLPSYTNTTIGDDMLFRFGFDPLNDDYKVVKISLSLDEHGNIVQRSLEVEVYSLRKGFWELVIGFPSHVSMICNNDEVCVDGHAYWLCLVEDMFMRETIVAFDLAHETFREISLPNYMEDYTGSDRLNVLGVLSQKLCVISCIHNGDCEVWLLMDHKWVKHHVLPPFDGKIMPIGFTPNNLFLFGIGRHLALYDPDAAAVKLFNGIMNTPHSFTKVVPYVDSLIWPPTLRAINHL</sequence>
<dbReference type="AlphaFoldDB" id="A0A2U1L8G4"/>
<dbReference type="EMBL" id="PKPP01010843">
    <property type="protein sequence ID" value="PWA45287.1"/>
    <property type="molecule type" value="Genomic_DNA"/>
</dbReference>
<organism evidence="2 3">
    <name type="scientific">Artemisia annua</name>
    <name type="common">Sweet wormwood</name>
    <dbReference type="NCBI Taxonomy" id="35608"/>
    <lineage>
        <taxon>Eukaryota</taxon>
        <taxon>Viridiplantae</taxon>
        <taxon>Streptophyta</taxon>
        <taxon>Embryophyta</taxon>
        <taxon>Tracheophyta</taxon>
        <taxon>Spermatophyta</taxon>
        <taxon>Magnoliopsida</taxon>
        <taxon>eudicotyledons</taxon>
        <taxon>Gunneridae</taxon>
        <taxon>Pentapetalae</taxon>
        <taxon>asterids</taxon>
        <taxon>campanulids</taxon>
        <taxon>Asterales</taxon>
        <taxon>Asteraceae</taxon>
        <taxon>Asteroideae</taxon>
        <taxon>Anthemideae</taxon>
        <taxon>Artemisiinae</taxon>
        <taxon>Artemisia</taxon>
    </lineage>
</organism>
<dbReference type="InterPro" id="IPR036047">
    <property type="entry name" value="F-box-like_dom_sf"/>
</dbReference>
<evidence type="ECO:0000259" key="1">
    <source>
        <dbReference type="PROSITE" id="PS50181"/>
    </source>
</evidence>
<dbReference type="SUPFAM" id="SSF81383">
    <property type="entry name" value="F-box domain"/>
    <property type="match status" value="1"/>
</dbReference>
<feature type="domain" description="F-box" evidence="1">
    <location>
        <begin position="20"/>
        <end position="66"/>
    </location>
</feature>
<dbReference type="STRING" id="35608.A0A2U1L8G4"/>
<keyword evidence="3" id="KW-1185">Reference proteome</keyword>
<comment type="caution">
    <text evidence="2">The sequence shown here is derived from an EMBL/GenBank/DDBJ whole genome shotgun (WGS) entry which is preliminary data.</text>
</comment>
<dbReference type="Pfam" id="PF00646">
    <property type="entry name" value="F-box"/>
    <property type="match status" value="1"/>
</dbReference>
<dbReference type="CDD" id="cd22157">
    <property type="entry name" value="F-box_AtFBW1-like"/>
    <property type="match status" value="1"/>
</dbReference>
<dbReference type="PANTHER" id="PTHR31672">
    <property type="entry name" value="BNACNNG10540D PROTEIN"/>
    <property type="match status" value="1"/>
</dbReference>
<dbReference type="NCBIfam" id="TIGR01640">
    <property type="entry name" value="F_box_assoc_1"/>
    <property type="match status" value="1"/>
</dbReference>
<evidence type="ECO:0000313" key="3">
    <source>
        <dbReference type="Proteomes" id="UP000245207"/>
    </source>
</evidence>
<name>A0A2U1L8G4_ARTAN</name>
<proteinExistence type="predicted"/>
<reference evidence="2 3" key="1">
    <citation type="journal article" date="2018" name="Mol. Plant">
        <title>The genome of Artemisia annua provides insight into the evolution of Asteraceae family and artemisinin biosynthesis.</title>
        <authorList>
            <person name="Shen Q."/>
            <person name="Zhang L."/>
            <person name="Liao Z."/>
            <person name="Wang S."/>
            <person name="Yan T."/>
            <person name="Shi P."/>
            <person name="Liu M."/>
            <person name="Fu X."/>
            <person name="Pan Q."/>
            <person name="Wang Y."/>
            <person name="Lv Z."/>
            <person name="Lu X."/>
            <person name="Zhang F."/>
            <person name="Jiang W."/>
            <person name="Ma Y."/>
            <person name="Chen M."/>
            <person name="Hao X."/>
            <person name="Li L."/>
            <person name="Tang Y."/>
            <person name="Lv G."/>
            <person name="Zhou Y."/>
            <person name="Sun X."/>
            <person name="Brodelius P.E."/>
            <person name="Rose J.K.C."/>
            <person name="Tang K."/>
        </authorList>
    </citation>
    <scope>NUCLEOTIDE SEQUENCE [LARGE SCALE GENOMIC DNA]</scope>
    <source>
        <strain evidence="3">cv. Huhao1</strain>
        <tissue evidence="2">Leaf</tissue>
    </source>
</reference>
<gene>
    <name evidence="2" type="ORF">CTI12_AA515060</name>
</gene>
<protein>
    <submittedName>
        <fullName evidence="2">F-box domain-containing protein</fullName>
    </submittedName>
</protein>
<dbReference type="Pfam" id="PF08268">
    <property type="entry name" value="FBA_3"/>
    <property type="match status" value="1"/>
</dbReference>
<evidence type="ECO:0000313" key="2">
    <source>
        <dbReference type="EMBL" id="PWA45287.1"/>
    </source>
</evidence>
<accession>A0A2U1L8G4</accession>
<dbReference type="PROSITE" id="PS50181">
    <property type="entry name" value="FBOX"/>
    <property type="match status" value="1"/>
</dbReference>
<dbReference type="Proteomes" id="UP000245207">
    <property type="component" value="Unassembled WGS sequence"/>
</dbReference>
<dbReference type="InterPro" id="IPR013187">
    <property type="entry name" value="F-box-assoc_dom_typ3"/>
</dbReference>
<dbReference type="InterPro" id="IPR050796">
    <property type="entry name" value="SCF_F-box_component"/>
</dbReference>
<dbReference type="InterPro" id="IPR017451">
    <property type="entry name" value="F-box-assoc_interact_dom"/>
</dbReference>
<dbReference type="PANTHER" id="PTHR31672:SF13">
    <property type="entry name" value="F-BOX PROTEIN CPR30-LIKE"/>
    <property type="match status" value="1"/>
</dbReference>